<dbReference type="PANTHER" id="PTHR38790">
    <property type="entry name" value="2EXR DOMAIN-CONTAINING PROTEIN-RELATED"/>
    <property type="match status" value="1"/>
</dbReference>
<sequence>MSLSHRILQWLGTACTERRDSANDWELRWFWPPEGRYARRGRGQLTHRAQTYEKQQSSILIPRKKSTRFWNFPDKHLLFSKSSSTSRLLSLPAEVRTIIWNHAVGGNKIAIFRENNRLAHCILDEENSQTPEVLFSISPLSVPVVVRSIRGTFEEPRRRCKSNTLALMKTCRTVYSESIHLLYSRNIFVLIQNHTLMDLHSTVPRDYFMTIRSLHIHWQLRPPMRTCLGTRYESNYQDFNTALQTLNAGQRIERLSIFVQGPMHGSESYCNMLDILKHYRNITTTAFAVRLPRPIHDHERDAIDQQIKDSGLAIVQPPWEASRSMADQYTGYDVGWRVGTLFSAPTDDSLEAERTSYAIFAPVPKQCLRQPRKEKRRSRRIARRMSRRS</sequence>
<organism evidence="3 4">
    <name type="scientific">Lophiostoma macrostomum CBS 122681</name>
    <dbReference type="NCBI Taxonomy" id="1314788"/>
    <lineage>
        <taxon>Eukaryota</taxon>
        <taxon>Fungi</taxon>
        <taxon>Dikarya</taxon>
        <taxon>Ascomycota</taxon>
        <taxon>Pezizomycotina</taxon>
        <taxon>Dothideomycetes</taxon>
        <taxon>Pleosporomycetidae</taxon>
        <taxon>Pleosporales</taxon>
        <taxon>Lophiostomataceae</taxon>
        <taxon>Lophiostoma</taxon>
    </lineage>
</organism>
<dbReference type="Pfam" id="PF24864">
    <property type="entry name" value="DUF7730"/>
    <property type="match status" value="1"/>
</dbReference>
<dbReference type="EMBL" id="MU004485">
    <property type="protein sequence ID" value="KAF2649620.1"/>
    <property type="molecule type" value="Genomic_DNA"/>
</dbReference>
<evidence type="ECO:0000313" key="4">
    <source>
        <dbReference type="Proteomes" id="UP000799324"/>
    </source>
</evidence>
<gene>
    <name evidence="3" type="ORF">K491DRAFT_762285</name>
</gene>
<dbReference type="OrthoDB" id="4757095at2759"/>
<evidence type="ECO:0000259" key="2">
    <source>
        <dbReference type="Pfam" id="PF24864"/>
    </source>
</evidence>
<evidence type="ECO:0000256" key="1">
    <source>
        <dbReference type="SAM" id="MobiDB-lite"/>
    </source>
</evidence>
<accession>A0A6A6SPR7</accession>
<dbReference type="PANTHER" id="PTHR38790:SF9">
    <property type="entry name" value="F-BOX DOMAIN-CONTAINING PROTEIN"/>
    <property type="match status" value="1"/>
</dbReference>
<feature type="region of interest" description="Disordered" evidence="1">
    <location>
        <begin position="368"/>
        <end position="389"/>
    </location>
</feature>
<proteinExistence type="predicted"/>
<dbReference type="InterPro" id="IPR056632">
    <property type="entry name" value="DUF7730"/>
</dbReference>
<keyword evidence="4" id="KW-1185">Reference proteome</keyword>
<reference evidence="3" key="1">
    <citation type="journal article" date="2020" name="Stud. Mycol.">
        <title>101 Dothideomycetes genomes: a test case for predicting lifestyles and emergence of pathogens.</title>
        <authorList>
            <person name="Haridas S."/>
            <person name="Albert R."/>
            <person name="Binder M."/>
            <person name="Bloem J."/>
            <person name="Labutti K."/>
            <person name="Salamov A."/>
            <person name="Andreopoulos B."/>
            <person name="Baker S."/>
            <person name="Barry K."/>
            <person name="Bills G."/>
            <person name="Bluhm B."/>
            <person name="Cannon C."/>
            <person name="Castanera R."/>
            <person name="Culley D."/>
            <person name="Daum C."/>
            <person name="Ezra D."/>
            <person name="Gonzalez J."/>
            <person name="Henrissat B."/>
            <person name="Kuo A."/>
            <person name="Liang C."/>
            <person name="Lipzen A."/>
            <person name="Lutzoni F."/>
            <person name="Magnuson J."/>
            <person name="Mondo S."/>
            <person name="Nolan M."/>
            <person name="Ohm R."/>
            <person name="Pangilinan J."/>
            <person name="Park H.-J."/>
            <person name="Ramirez L."/>
            <person name="Alfaro M."/>
            <person name="Sun H."/>
            <person name="Tritt A."/>
            <person name="Yoshinaga Y."/>
            <person name="Zwiers L.-H."/>
            <person name="Turgeon B."/>
            <person name="Goodwin S."/>
            <person name="Spatafora J."/>
            <person name="Crous P."/>
            <person name="Grigoriev I."/>
        </authorList>
    </citation>
    <scope>NUCLEOTIDE SEQUENCE</scope>
    <source>
        <strain evidence="3">CBS 122681</strain>
    </source>
</reference>
<dbReference type="Proteomes" id="UP000799324">
    <property type="component" value="Unassembled WGS sequence"/>
</dbReference>
<feature type="compositionally biased region" description="Basic residues" evidence="1">
    <location>
        <begin position="370"/>
        <end position="389"/>
    </location>
</feature>
<dbReference type="AlphaFoldDB" id="A0A6A6SPR7"/>
<evidence type="ECO:0000313" key="3">
    <source>
        <dbReference type="EMBL" id="KAF2649620.1"/>
    </source>
</evidence>
<protein>
    <recommendedName>
        <fullName evidence="2">DUF7730 domain-containing protein</fullName>
    </recommendedName>
</protein>
<name>A0A6A6SPR7_9PLEO</name>
<feature type="domain" description="DUF7730" evidence="2">
    <location>
        <begin position="84"/>
        <end position="304"/>
    </location>
</feature>